<dbReference type="RefSeq" id="WP_188775652.1">
    <property type="nucleotide sequence ID" value="NZ_BMMB01000005.1"/>
</dbReference>
<evidence type="ECO:0000313" key="2">
    <source>
        <dbReference type="Proteomes" id="UP001185028"/>
    </source>
</evidence>
<gene>
    <name evidence="1" type="ORF">JOC58_003941</name>
</gene>
<comment type="caution">
    <text evidence="1">The sequence shown here is derived from an EMBL/GenBank/DDBJ whole genome shotgun (WGS) entry which is preliminary data.</text>
</comment>
<name>A0ABU1J4Y7_9BACL</name>
<dbReference type="EMBL" id="JAVDQH010000021">
    <property type="protein sequence ID" value="MDR6246022.1"/>
    <property type="molecule type" value="Genomic_DNA"/>
</dbReference>
<proteinExistence type="predicted"/>
<evidence type="ECO:0000313" key="1">
    <source>
        <dbReference type="EMBL" id="MDR6246022.1"/>
    </source>
</evidence>
<organism evidence="1 2">
    <name type="scientific">Paenibacillus hunanensis</name>
    <dbReference type="NCBI Taxonomy" id="539262"/>
    <lineage>
        <taxon>Bacteria</taxon>
        <taxon>Bacillati</taxon>
        <taxon>Bacillota</taxon>
        <taxon>Bacilli</taxon>
        <taxon>Bacillales</taxon>
        <taxon>Paenibacillaceae</taxon>
        <taxon>Paenibacillus</taxon>
    </lineage>
</organism>
<sequence length="75" mass="8306">MSAFAEFEQEKQQIDAILAQGYTIAAIQENLDGALLHFIQASSHAERTQLQILTADARKYVTTLLFARQTQLAPG</sequence>
<protein>
    <submittedName>
        <fullName evidence="1">Uncharacterized protein</fullName>
    </submittedName>
</protein>
<accession>A0ABU1J4Y7</accession>
<keyword evidence="2" id="KW-1185">Reference proteome</keyword>
<reference evidence="1 2" key="1">
    <citation type="submission" date="2023-07" db="EMBL/GenBank/DDBJ databases">
        <title>Genomic Encyclopedia of Type Strains, Phase IV (KMG-IV): sequencing the most valuable type-strain genomes for metagenomic binning, comparative biology and taxonomic classification.</title>
        <authorList>
            <person name="Goeker M."/>
        </authorList>
    </citation>
    <scope>NUCLEOTIDE SEQUENCE [LARGE SCALE GENOMIC DNA]</scope>
    <source>
        <strain evidence="1 2">DSM 22170</strain>
    </source>
</reference>
<dbReference type="Proteomes" id="UP001185028">
    <property type="component" value="Unassembled WGS sequence"/>
</dbReference>